<keyword evidence="1" id="KW-1133">Transmembrane helix</keyword>
<feature type="transmembrane region" description="Helical" evidence="1">
    <location>
        <begin position="58"/>
        <end position="76"/>
    </location>
</feature>
<accession>A0A9Q1D9J4</accession>
<dbReference type="AlphaFoldDB" id="A0A9Q1D9J4"/>
<proteinExistence type="predicted"/>
<evidence type="ECO:0000313" key="3">
    <source>
        <dbReference type="Proteomes" id="UP001152803"/>
    </source>
</evidence>
<keyword evidence="3" id="KW-1185">Reference proteome</keyword>
<keyword evidence="1" id="KW-0472">Membrane</keyword>
<dbReference type="EMBL" id="JAFJMO010000011">
    <property type="protein sequence ID" value="KAJ8262879.1"/>
    <property type="molecule type" value="Genomic_DNA"/>
</dbReference>
<evidence type="ECO:0000256" key="1">
    <source>
        <dbReference type="SAM" id="Phobius"/>
    </source>
</evidence>
<protein>
    <submittedName>
        <fullName evidence="2">Uncharacterized protein</fullName>
    </submittedName>
</protein>
<keyword evidence="1" id="KW-0812">Transmembrane</keyword>
<organism evidence="2 3">
    <name type="scientific">Conger conger</name>
    <name type="common">Conger eel</name>
    <name type="synonym">Muraena conger</name>
    <dbReference type="NCBI Taxonomy" id="82655"/>
    <lineage>
        <taxon>Eukaryota</taxon>
        <taxon>Metazoa</taxon>
        <taxon>Chordata</taxon>
        <taxon>Craniata</taxon>
        <taxon>Vertebrata</taxon>
        <taxon>Euteleostomi</taxon>
        <taxon>Actinopterygii</taxon>
        <taxon>Neopterygii</taxon>
        <taxon>Teleostei</taxon>
        <taxon>Anguilliformes</taxon>
        <taxon>Congridae</taxon>
        <taxon>Conger</taxon>
    </lineage>
</organism>
<reference evidence="2" key="1">
    <citation type="journal article" date="2023" name="Science">
        <title>Genome structures resolve the early diversification of teleost fishes.</title>
        <authorList>
            <person name="Parey E."/>
            <person name="Louis A."/>
            <person name="Montfort J."/>
            <person name="Bouchez O."/>
            <person name="Roques C."/>
            <person name="Iampietro C."/>
            <person name="Lluch J."/>
            <person name="Castinel A."/>
            <person name="Donnadieu C."/>
            <person name="Desvignes T."/>
            <person name="Floi Bucao C."/>
            <person name="Jouanno E."/>
            <person name="Wen M."/>
            <person name="Mejri S."/>
            <person name="Dirks R."/>
            <person name="Jansen H."/>
            <person name="Henkel C."/>
            <person name="Chen W.J."/>
            <person name="Zahm M."/>
            <person name="Cabau C."/>
            <person name="Klopp C."/>
            <person name="Thompson A.W."/>
            <person name="Robinson-Rechavi M."/>
            <person name="Braasch I."/>
            <person name="Lecointre G."/>
            <person name="Bobe J."/>
            <person name="Postlethwait J.H."/>
            <person name="Berthelot C."/>
            <person name="Roest Crollius H."/>
            <person name="Guiguen Y."/>
        </authorList>
    </citation>
    <scope>NUCLEOTIDE SEQUENCE</scope>
    <source>
        <strain evidence="2">Concon-B</strain>
    </source>
</reference>
<comment type="caution">
    <text evidence="2">The sequence shown here is derived from an EMBL/GenBank/DDBJ whole genome shotgun (WGS) entry which is preliminary data.</text>
</comment>
<dbReference type="Proteomes" id="UP001152803">
    <property type="component" value="Unassembled WGS sequence"/>
</dbReference>
<gene>
    <name evidence="2" type="ORF">COCON_G00153360</name>
</gene>
<name>A0A9Q1D9J4_CONCO</name>
<sequence length="240" mass="26563">MSEVQEAPENCQSEPELHPLPQEDMEVLQVLCPATLTDRTVGQKKLFSRIWRKAKPMWTVYIVLLLLFSTVSSNPIHARQCVLCLHPQCAKHIRRICKGDDFIWSNRMLGIENCSKDNLKPNEPCQLMNGNLVVQSDQPLSFEGNDSLSGGMKAFPSETVSCAGLDLPPGPKFTPAPLVNTTAHTTTPDTGPPSDHAAIWWSVGGVAIGVVIGIIVRKCWKRFKRCCRRRDGTGRNLCAS</sequence>
<feature type="transmembrane region" description="Helical" evidence="1">
    <location>
        <begin position="198"/>
        <end position="220"/>
    </location>
</feature>
<evidence type="ECO:0000313" key="2">
    <source>
        <dbReference type="EMBL" id="KAJ8262879.1"/>
    </source>
</evidence>